<accession>A0A9D2EY95</accession>
<dbReference type="EMBL" id="DXBM01000033">
    <property type="protein sequence ID" value="HIZ46114.1"/>
    <property type="molecule type" value="Genomic_DNA"/>
</dbReference>
<reference evidence="1" key="2">
    <citation type="submission" date="2021-04" db="EMBL/GenBank/DDBJ databases">
        <authorList>
            <person name="Gilroy R."/>
        </authorList>
    </citation>
    <scope>NUCLEOTIDE SEQUENCE</scope>
    <source>
        <strain evidence="1">ChiHjej12B11-14209</strain>
    </source>
</reference>
<protein>
    <submittedName>
        <fullName evidence="1">Uncharacterized protein</fullName>
    </submittedName>
</protein>
<evidence type="ECO:0000313" key="1">
    <source>
        <dbReference type="EMBL" id="HIZ46114.1"/>
    </source>
</evidence>
<reference evidence="1" key="1">
    <citation type="journal article" date="2021" name="PeerJ">
        <title>Extensive microbial diversity within the chicken gut microbiome revealed by metagenomics and culture.</title>
        <authorList>
            <person name="Gilroy R."/>
            <person name="Ravi A."/>
            <person name="Getino M."/>
            <person name="Pursley I."/>
            <person name="Horton D.L."/>
            <person name="Alikhan N.F."/>
            <person name="Baker D."/>
            <person name="Gharbi K."/>
            <person name="Hall N."/>
            <person name="Watson M."/>
            <person name="Adriaenssens E.M."/>
            <person name="Foster-Nyarko E."/>
            <person name="Jarju S."/>
            <person name="Secka A."/>
            <person name="Antonio M."/>
            <person name="Oren A."/>
            <person name="Chaudhuri R.R."/>
            <person name="La Ragione R."/>
            <person name="Hildebrand F."/>
            <person name="Pallen M.J."/>
        </authorList>
    </citation>
    <scope>NUCLEOTIDE SEQUENCE</scope>
    <source>
        <strain evidence="1">ChiHjej12B11-14209</strain>
    </source>
</reference>
<gene>
    <name evidence="1" type="ORF">IAA19_03720</name>
</gene>
<sequence>MGKGIGLVTGEGRSTDGIAFVGGVGFLGNSLERVIALAELAAGVRSKALCKAVNMAVGTGVTVPTDELATGLLVSCGPGLVSVREALALARELDEMTELPALLKRYFLDRTKAPRPLGIFS</sequence>
<organism evidence="1 2">
    <name type="scientific">Candidatus Olsenella pullistercoris</name>
    <dbReference type="NCBI Taxonomy" id="2838712"/>
    <lineage>
        <taxon>Bacteria</taxon>
        <taxon>Bacillati</taxon>
        <taxon>Actinomycetota</taxon>
        <taxon>Coriobacteriia</taxon>
        <taxon>Coriobacteriales</taxon>
        <taxon>Atopobiaceae</taxon>
        <taxon>Olsenella</taxon>
    </lineage>
</organism>
<dbReference type="AlphaFoldDB" id="A0A9D2EY95"/>
<proteinExistence type="predicted"/>
<comment type="caution">
    <text evidence="1">The sequence shown here is derived from an EMBL/GenBank/DDBJ whole genome shotgun (WGS) entry which is preliminary data.</text>
</comment>
<name>A0A9D2EY95_9ACTN</name>
<dbReference type="Proteomes" id="UP000824062">
    <property type="component" value="Unassembled WGS sequence"/>
</dbReference>
<evidence type="ECO:0000313" key="2">
    <source>
        <dbReference type="Proteomes" id="UP000824062"/>
    </source>
</evidence>